<evidence type="ECO:0000256" key="3">
    <source>
        <dbReference type="ARBA" id="ARBA00022801"/>
    </source>
</evidence>
<name>A0A1J1HTC4_9DIPT</name>
<gene>
    <name evidence="8" type="primary">similar to Esterase B1</name>
    <name evidence="8" type="ORF">CLUMA_CG004994</name>
</gene>
<comment type="similarity">
    <text evidence="1 6">Belongs to the type-B carboxylesterase/lipase family.</text>
</comment>
<protein>
    <recommendedName>
        <fullName evidence="6">Carboxylic ester hydrolase</fullName>
        <ecNumber evidence="6">3.1.1.-</ecNumber>
    </recommendedName>
</protein>
<dbReference type="GO" id="GO:0052689">
    <property type="term" value="F:carboxylic ester hydrolase activity"/>
    <property type="evidence" value="ECO:0007669"/>
    <property type="project" value="UniProtKB-KW"/>
</dbReference>
<organism evidence="8 9">
    <name type="scientific">Clunio marinus</name>
    <dbReference type="NCBI Taxonomy" id="568069"/>
    <lineage>
        <taxon>Eukaryota</taxon>
        <taxon>Metazoa</taxon>
        <taxon>Ecdysozoa</taxon>
        <taxon>Arthropoda</taxon>
        <taxon>Hexapoda</taxon>
        <taxon>Insecta</taxon>
        <taxon>Pterygota</taxon>
        <taxon>Neoptera</taxon>
        <taxon>Endopterygota</taxon>
        <taxon>Diptera</taxon>
        <taxon>Nematocera</taxon>
        <taxon>Chironomoidea</taxon>
        <taxon>Chironomidae</taxon>
        <taxon>Clunio</taxon>
    </lineage>
</organism>
<reference evidence="8 9" key="1">
    <citation type="submission" date="2015-04" db="EMBL/GenBank/DDBJ databases">
        <authorList>
            <person name="Syromyatnikov M.Y."/>
            <person name="Popov V.N."/>
        </authorList>
    </citation>
    <scope>NUCLEOTIDE SEQUENCE [LARGE SCALE GENOMIC DNA]</scope>
</reference>
<evidence type="ECO:0000256" key="2">
    <source>
        <dbReference type="ARBA" id="ARBA00022487"/>
    </source>
</evidence>
<dbReference type="AlphaFoldDB" id="A0A1J1HTC4"/>
<evidence type="ECO:0000313" key="8">
    <source>
        <dbReference type="EMBL" id="CRK91320.1"/>
    </source>
</evidence>
<dbReference type="STRING" id="568069.A0A1J1HTC4"/>
<feature type="domain" description="Carboxylesterase type B" evidence="7">
    <location>
        <begin position="31"/>
        <end position="564"/>
    </location>
</feature>
<evidence type="ECO:0000256" key="6">
    <source>
        <dbReference type="RuleBase" id="RU361235"/>
    </source>
</evidence>
<sequence length="576" mass="65034">MSFRLSSISSNYLSRLRNFAVCVRTKSSFAANIVETENGPVEGVKKNSCLGRNYFSFQGVPYMKAPIGKLRFRDAEPPKKWTEPLDVTQDSSAYCMRSFINYADGGKEDANTVNVYTPYIRPSKPLPVLFWIHGGGWNAGSGQTDLFGPDYLMQKDVILVTVNYRLGPVGFLSLEDPDLNIPGNAGLKDQTFALKWVQKNINNFGGDPSNVTIFGESAGGASTHFHMISEMSKNLFQKAISMSGTAFCKPYTKIPPRDWALKLAKELGFNGKANEKDVLEFLEKPDGMSIVQAAKKVLTWEEEIGQHILYAFGPVVEPYISNNCFIPKDPVLMARTAWSKDITLMIGATSNEGILRANVDSKKISDTLQNVNFFAPSIELNLDVKGEKAEKYGKLIKESYYGQSEVSANNQQPYLSFISDLYFWHGIQRALQSRMNNDGSGKNFLYRFDIDLSQNFVKKMHVPEEEYKKYPGASHCDELPYIFKTNEQSTKLSSPTIDSKEFHVIRKMTETFTSFATNGDPNNQELGVQWDELESKDESLKCLNIHHNETKMILLPESRNLKVWNDIYSRENVDLY</sequence>
<keyword evidence="9" id="KW-1185">Reference proteome</keyword>
<dbReference type="PANTHER" id="PTHR43142">
    <property type="entry name" value="CARBOXYLIC ESTER HYDROLASE"/>
    <property type="match status" value="1"/>
</dbReference>
<keyword evidence="4" id="KW-1015">Disulfide bond</keyword>
<dbReference type="Proteomes" id="UP000183832">
    <property type="component" value="Unassembled WGS sequence"/>
</dbReference>
<dbReference type="OrthoDB" id="19653at2759"/>
<accession>A0A1J1HTC4</accession>
<evidence type="ECO:0000259" key="7">
    <source>
        <dbReference type="Pfam" id="PF00135"/>
    </source>
</evidence>
<dbReference type="EMBL" id="CVRI01000020">
    <property type="protein sequence ID" value="CRK91320.1"/>
    <property type="molecule type" value="Genomic_DNA"/>
</dbReference>
<dbReference type="EC" id="3.1.1.-" evidence="6"/>
<dbReference type="SUPFAM" id="SSF53474">
    <property type="entry name" value="alpha/beta-Hydrolases"/>
    <property type="match status" value="1"/>
</dbReference>
<keyword evidence="3 6" id="KW-0378">Hydrolase</keyword>
<keyword evidence="2" id="KW-0719">Serine esterase</keyword>
<dbReference type="InterPro" id="IPR002018">
    <property type="entry name" value="CarbesteraseB"/>
</dbReference>
<dbReference type="Pfam" id="PF00135">
    <property type="entry name" value="COesterase"/>
    <property type="match status" value="1"/>
</dbReference>
<dbReference type="InterPro" id="IPR029058">
    <property type="entry name" value="AB_hydrolase_fold"/>
</dbReference>
<keyword evidence="5" id="KW-0325">Glycoprotein</keyword>
<dbReference type="PANTHER" id="PTHR43142:SF1">
    <property type="entry name" value="CARBOXYLIC ESTER HYDROLASE"/>
    <property type="match status" value="1"/>
</dbReference>
<dbReference type="PROSITE" id="PS00122">
    <property type="entry name" value="CARBOXYLESTERASE_B_1"/>
    <property type="match status" value="1"/>
</dbReference>
<evidence type="ECO:0000256" key="5">
    <source>
        <dbReference type="ARBA" id="ARBA00023180"/>
    </source>
</evidence>
<dbReference type="InterPro" id="IPR019826">
    <property type="entry name" value="Carboxylesterase_B_AS"/>
</dbReference>
<evidence type="ECO:0000256" key="4">
    <source>
        <dbReference type="ARBA" id="ARBA00023157"/>
    </source>
</evidence>
<evidence type="ECO:0000313" key="9">
    <source>
        <dbReference type="Proteomes" id="UP000183832"/>
    </source>
</evidence>
<evidence type="ECO:0000256" key="1">
    <source>
        <dbReference type="ARBA" id="ARBA00005964"/>
    </source>
</evidence>
<proteinExistence type="inferred from homology"/>
<dbReference type="Gene3D" id="3.40.50.1820">
    <property type="entry name" value="alpha/beta hydrolase"/>
    <property type="match status" value="1"/>
</dbReference>